<gene>
    <name evidence="4" type="ORF">BB561_006297</name>
</gene>
<comment type="caution">
    <text evidence="4">The sequence shown here is derived from an EMBL/GenBank/DDBJ whole genome shotgun (WGS) entry which is preliminary data.</text>
</comment>
<dbReference type="Gene3D" id="1.10.630.10">
    <property type="entry name" value="Cytochrome P450"/>
    <property type="match status" value="1"/>
</dbReference>
<dbReference type="OrthoDB" id="1844152at2759"/>
<protein>
    <recommendedName>
        <fullName evidence="6">Cytochrome P450</fullName>
    </recommendedName>
</protein>
<dbReference type="Pfam" id="PF00067">
    <property type="entry name" value="p450"/>
    <property type="match status" value="1"/>
</dbReference>
<evidence type="ECO:0000256" key="2">
    <source>
        <dbReference type="ARBA" id="ARBA00010617"/>
    </source>
</evidence>
<dbReference type="GO" id="GO:0020037">
    <property type="term" value="F:heme binding"/>
    <property type="evidence" value="ECO:0007669"/>
    <property type="project" value="InterPro"/>
</dbReference>
<name>A0A2T9Y5A8_9FUNG</name>
<accession>A0A2T9Y5A8</accession>
<evidence type="ECO:0000313" key="4">
    <source>
        <dbReference type="EMBL" id="PVU87542.1"/>
    </source>
</evidence>
<dbReference type="Proteomes" id="UP000245383">
    <property type="component" value="Unassembled WGS sequence"/>
</dbReference>
<comment type="cofactor">
    <cofactor evidence="1">
        <name>heme</name>
        <dbReference type="ChEBI" id="CHEBI:30413"/>
    </cofactor>
</comment>
<dbReference type="GO" id="GO:0016705">
    <property type="term" value="F:oxidoreductase activity, acting on paired donors, with incorporation or reduction of molecular oxygen"/>
    <property type="evidence" value="ECO:0007669"/>
    <property type="project" value="InterPro"/>
</dbReference>
<keyword evidence="5" id="KW-1185">Reference proteome</keyword>
<dbReference type="SUPFAM" id="SSF48264">
    <property type="entry name" value="Cytochrome P450"/>
    <property type="match status" value="1"/>
</dbReference>
<dbReference type="PANTHER" id="PTHR46206">
    <property type="entry name" value="CYTOCHROME P450"/>
    <property type="match status" value="1"/>
</dbReference>
<proteinExistence type="inferred from homology"/>
<dbReference type="InterPro" id="IPR036396">
    <property type="entry name" value="Cyt_P450_sf"/>
</dbReference>
<evidence type="ECO:0000313" key="5">
    <source>
        <dbReference type="Proteomes" id="UP000245383"/>
    </source>
</evidence>
<comment type="similarity">
    <text evidence="2">Belongs to the cytochrome P450 family.</text>
</comment>
<evidence type="ECO:0000256" key="3">
    <source>
        <dbReference type="ARBA" id="ARBA00022723"/>
    </source>
</evidence>
<reference evidence="4 5" key="1">
    <citation type="journal article" date="2018" name="MBio">
        <title>Comparative Genomics Reveals the Core Gene Toolbox for the Fungus-Insect Symbiosis.</title>
        <authorList>
            <person name="Wang Y."/>
            <person name="Stata M."/>
            <person name="Wang W."/>
            <person name="Stajich J.E."/>
            <person name="White M.M."/>
            <person name="Moncalvo J.M."/>
        </authorList>
    </citation>
    <scope>NUCLEOTIDE SEQUENCE [LARGE SCALE GENOMIC DNA]</scope>
    <source>
        <strain evidence="4 5">SWE-8-4</strain>
    </source>
</reference>
<evidence type="ECO:0000256" key="1">
    <source>
        <dbReference type="ARBA" id="ARBA00001971"/>
    </source>
</evidence>
<sequence length="378" mass="43739">MAFNKNVQILDKRIYHLTDYGNHRICGKKFLAEYYSYPEKIFGVTKSHLYSSLQFASFSRFDHKGFESHRYFSLFTSIFKLDAYINRVQEVLVSDIQKSVLKLGKKIDLDQYQVDDIFEFIGESILAGTERRIFKNYTSAIIQEHKTRSVKFSVKVSKFILDNQDIFDPENLDQISLGLINTIIIALSTLNSKIYDTLFYLFSSPNLIKYLYDEQTSLIASYGPQINYTVLSKMNLLDKAIKDAVRLSHNILFAKRYLNETVTFSNGVTVPKGSFISLNGTSIHRVTNIRGDNTISYDCKNSYSRDETFNNVSLDNLSWSVGSRMCLAKEFASNFMKEYFAILIREFYFEPLYTNHKTRKIDIEGLNCPKSGAIFIKR</sequence>
<evidence type="ECO:0008006" key="6">
    <source>
        <dbReference type="Google" id="ProtNLM"/>
    </source>
</evidence>
<organism evidence="4 5">
    <name type="scientific">Smittium simulii</name>
    <dbReference type="NCBI Taxonomy" id="133385"/>
    <lineage>
        <taxon>Eukaryota</taxon>
        <taxon>Fungi</taxon>
        <taxon>Fungi incertae sedis</taxon>
        <taxon>Zoopagomycota</taxon>
        <taxon>Kickxellomycotina</taxon>
        <taxon>Harpellomycetes</taxon>
        <taxon>Harpellales</taxon>
        <taxon>Legeriomycetaceae</taxon>
        <taxon>Smittium</taxon>
    </lineage>
</organism>
<dbReference type="PANTHER" id="PTHR46206:SF4">
    <property type="entry name" value="P450, PUTATIVE (EUROFUNG)-RELATED"/>
    <property type="match status" value="1"/>
</dbReference>
<keyword evidence="3" id="KW-0479">Metal-binding</keyword>
<dbReference type="AlphaFoldDB" id="A0A2T9Y5A8"/>
<dbReference type="STRING" id="133385.A0A2T9Y5A8"/>
<dbReference type="EMBL" id="MBFR01000483">
    <property type="protein sequence ID" value="PVU87542.1"/>
    <property type="molecule type" value="Genomic_DNA"/>
</dbReference>
<dbReference type="GO" id="GO:0004497">
    <property type="term" value="F:monooxygenase activity"/>
    <property type="evidence" value="ECO:0007669"/>
    <property type="project" value="InterPro"/>
</dbReference>
<dbReference type="GO" id="GO:0005506">
    <property type="term" value="F:iron ion binding"/>
    <property type="evidence" value="ECO:0007669"/>
    <property type="project" value="InterPro"/>
</dbReference>
<dbReference type="InterPro" id="IPR001128">
    <property type="entry name" value="Cyt_P450"/>
</dbReference>